<accession>A0A2T1DKD4</accession>
<name>A0A2T1DKD4_9CYAN</name>
<dbReference type="Proteomes" id="UP000238634">
    <property type="component" value="Unassembled WGS sequence"/>
</dbReference>
<keyword evidence="2" id="KW-1185">Reference proteome</keyword>
<dbReference type="AlphaFoldDB" id="A0A2T1DKD4"/>
<sequence length="108" mass="10665">MPGSPVSIGCAVMVTPGASGPPDTGTIVTVFPPVITAAGLPLATTGSLCLMINSVWGVPYPLVIGPLASTGVIVGGRGLVRMGDQIPTPPGMMTILGPPAAPYILDNS</sequence>
<evidence type="ECO:0000313" key="2">
    <source>
        <dbReference type="Proteomes" id="UP000238634"/>
    </source>
</evidence>
<dbReference type="EMBL" id="PVWG01000004">
    <property type="protein sequence ID" value="PSB20968.1"/>
    <property type="molecule type" value="Genomic_DNA"/>
</dbReference>
<comment type="caution">
    <text evidence="1">The sequence shown here is derived from an EMBL/GenBank/DDBJ whole genome shotgun (WGS) entry which is preliminary data.</text>
</comment>
<dbReference type="STRING" id="1920490.GCA_001895925_03596"/>
<organism evidence="1 2">
    <name type="scientific">Phormidesmis priestleyi ULC007</name>
    <dbReference type="NCBI Taxonomy" id="1920490"/>
    <lineage>
        <taxon>Bacteria</taxon>
        <taxon>Bacillati</taxon>
        <taxon>Cyanobacteriota</taxon>
        <taxon>Cyanophyceae</taxon>
        <taxon>Leptolyngbyales</taxon>
        <taxon>Leptolyngbyaceae</taxon>
        <taxon>Phormidesmis</taxon>
    </lineage>
</organism>
<reference evidence="1 2" key="1">
    <citation type="submission" date="2018-02" db="EMBL/GenBank/DDBJ databases">
        <authorList>
            <person name="Cohen D.B."/>
            <person name="Kent A.D."/>
        </authorList>
    </citation>
    <scope>NUCLEOTIDE SEQUENCE [LARGE SCALE GENOMIC DNA]</scope>
    <source>
        <strain evidence="1 2">ULC007</strain>
    </source>
</reference>
<gene>
    <name evidence="1" type="ORF">C7B65_06075</name>
</gene>
<dbReference type="RefSeq" id="WP_073070683.1">
    <property type="nucleotide sequence ID" value="NZ_MPPI01000008.1"/>
</dbReference>
<dbReference type="OrthoDB" id="3829972at2"/>
<reference evidence="1 2" key="2">
    <citation type="submission" date="2018-03" db="EMBL/GenBank/DDBJ databases">
        <title>The ancient ancestry and fast evolution of plastids.</title>
        <authorList>
            <person name="Moore K.R."/>
            <person name="Magnabosco C."/>
            <person name="Momper L."/>
            <person name="Gold D.A."/>
            <person name="Bosak T."/>
            <person name="Fournier G.P."/>
        </authorList>
    </citation>
    <scope>NUCLEOTIDE SEQUENCE [LARGE SCALE GENOMIC DNA]</scope>
    <source>
        <strain evidence="1 2">ULC007</strain>
    </source>
</reference>
<evidence type="ECO:0000313" key="1">
    <source>
        <dbReference type="EMBL" id="PSB20968.1"/>
    </source>
</evidence>
<protein>
    <submittedName>
        <fullName evidence="1">Uncharacterized protein</fullName>
    </submittedName>
</protein>
<proteinExistence type="predicted"/>